<keyword evidence="2" id="KW-0805">Transcription regulation</keyword>
<evidence type="ECO:0000256" key="3">
    <source>
        <dbReference type="ARBA" id="ARBA00023125"/>
    </source>
</evidence>
<dbReference type="PROSITE" id="PS50931">
    <property type="entry name" value="HTH_LYSR"/>
    <property type="match status" value="1"/>
</dbReference>
<comment type="caution">
    <text evidence="6">The sequence shown here is derived from an EMBL/GenBank/DDBJ whole genome shotgun (WGS) entry which is preliminary data.</text>
</comment>
<dbReference type="PANTHER" id="PTHR30126">
    <property type="entry name" value="HTH-TYPE TRANSCRIPTIONAL REGULATOR"/>
    <property type="match status" value="1"/>
</dbReference>
<dbReference type="CDD" id="cd05466">
    <property type="entry name" value="PBP2_LTTR_substrate"/>
    <property type="match status" value="1"/>
</dbReference>
<dbReference type="Gene3D" id="1.10.10.10">
    <property type="entry name" value="Winged helix-like DNA-binding domain superfamily/Winged helix DNA-binding domain"/>
    <property type="match status" value="1"/>
</dbReference>
<dbReference type="Pfam" id="PF03466">
    <property type="entry name" value="LysR_substrate"/>
    <property type="match status" value="1"/>
</dbReference>
<dbReference type="InterPro" id="IPR000847">
    <property type="entry name" value="LysR_HTH_N"/>
</dbReference>
<evidence type="ECO:0000256" key="2">
    <source>
        <dbReference type="ARBA" id="ARBA00023015"/>
    </source>
</evidence>
<keyword evidence="4" id="KW-0804">Transcription</keyword>
<gene>
    <name evidence="6" type="ORF">F2Z80_17715</name>
</gene>
<evidence type="ECO:0000313" key="6">
    <source>
        <dbReference type="EMBL" id="KAB0300927.1"/>
    </source>
</evidence>
<proteinExistence type="inferred from homology"/>
<accession>A0A5N3S311</accession>
<evidence type="ECO:0000313" key="7">
    <source>
        <dbReference type="Proteomes" id="UP000326687"/>
    </source>
</evidence>
<comment type="similarity">
    <text evidence="1">Belongs to the LysR transcriptional regulatory family.</text>
</comment>
<dbReference type="Pfam" id="PF00126">
    <property type="entry name" value="HTH_1"/>
    <property type="match status" value="1"/>
</dbReference>
<reference evidence="6 7" key="1">
    <citation type="submission" date="2019-09" db="EMBL/GenBank/DDBJ databases">
        <title>Vibrio Fortis S7-72.</title>
        <authorList>
            <person name="Das S.K."/>
        </authorList>
    </citation>
    <scope>NUCLEOTIDE SEQUENCE [LARGE SCALE GENOMIC DNA]</scope>
    <source>
        <strain evidence="6 7">S7-72</strain>
    </source>
</reference>
<dbReference type="GO" id="GO:0000976">
    <property type="term" value="F:transcription cis-regulatory region binding"/>
    <property type="evidence" value="ECO:0007669"/>
    <property type="project" value="TreeGrafter"/>
</dbReference>
<dbReference type="InterPro" id="IPR036390">
    <property type="entry name" value="WH_DNA-bd_sf"/>
</dbReference>
<feature type="domain" description="HTH lysR-type" evidence="5">
    <location>
        <begin position="1"/>
        <end position="58"/>
    </location>
</feature>
<protein>
    <submittedName>
        <fullName evidence="6">LysR family transcriptional regulator</fullName>
    </submittedName>
</protein>
<dbReference type="InterPro" id="IPR005119">
    <property type="entry name" value="LysR_subst-bd"/>
</dbReference>
<dbReference type="InterPro" id="IPR036388">
    <property type="entry name" value="WH-like_DNA-bd_sf"/>
</dbReference>
<dbReference type="AlphaFoldDB" id="A0A5N3S311"/>
<keyword evidence="3" id="KW-0238">DNA-binding</keyword>
<dbReference type="RefSeq" id="WP_150896610.1">
    <property type="nucleotide sequence ID" value="NZ_VXDD01000003.1"/>
</dbReference>
<organism evidence="6 7">
    <name type="scientific">Vibrio fortis</name>
    <dbReference type="NCBI Taxonomy" id="212667"/>
    <lineage>
        <taxon>Bacteria</taxon>
        <taxon>Pseudomonadati</taxon>
        <taxon>Pseudomonadota</taxon>
        <taxon>Gammaproteobacteria</taxon>
        <taxon>Vibrionales</taxon>
        <taxon>Vibrionaceae</taxon>
        <taxon>Vibrio</taxon>
    </lineage>
</organism>
<evidence type="ECO:0000259" key="5">
    <source>
        <dbReference type="PROSITE" id="PS50931"/>
    </source>
</evidence>
<dbReference type="Proteomes" id="UP000326687">
    <property type="component" value="Unassembled WGS sequence"/>
</dbReference>
<dbReference type="EMBL" id="VXDD01000003">
    <property type="protein sequence ID" value="KAB0300927.1"/>
    <property type="molecule type" value="Genomic_DNA"/>
</dbReference>
<dbReference type="SUPFAM" id="SSF46785">
    <property type="entry name" value="Winged helix' DNA-binding domain"/>
    <property type="match status" value="1"/>
</dbReference>
<sequence>MNTEKIRAFVYAAECGSFSAAAKKQGKAQSWVSNAIADLEIDLNLSLFDRSEYKPKLTSEGATLLFHAQSLLAAESTLISHAEHLAQGIEDRVVFAIDDWLVTPEIRALIVEFQNQFPSVELIVRQLMTQDIVQLIESNEIDIGLATGRWFFDKNVRFRTLSYIETSLICSKNSELRNIVVGHADLVGHKQVSRTSIYNLPHKYLDLPDVEKVNVSDMESVIVLVENDIGWAVIPKKVAELNQSRIHILDSEISDKGHLLRIELITSELKTNGIATEWLKKNLAELY</sequence>
<dbReference type="GO" id="GO:0003700">
    <property type="term" value="F:DNA-binding transcription factor activity"/>
    <property type="evidence" value="ECO:0007669"/>
    <property type="project" value="InterPro"/>
</dbReference>
<name>A0A5N3S311_9VIBR</name>
<dbReference type="Gene3D" id="3.40.190.290">
    <property type="match status" value="1"/>
</dbReference>
<evidence type="ECO:0000256" key="1">
    <source>
        <dbReference type="ARBA" id="ARBA00009437"/>
    </source>
</evidence>
<dbReference type="SUPFAM" id="SSF53850">
    <property type="entry name" value="Periplasmic binding protein-like II"/>
    <property type="match status" value="1"/>
</dbReference>
<evidence type="ECO:0000256" key="4">
    <source>
        <dbReference type="ARBA" id="ARBA00023163"/>
    </source>
</evidence>
<dbReference type="PANTHER" id="PTHR30126:SF91">
    <property type="entry name" value="LYSR FAMILY TRANSCRIPTIONAL REGULATOR"/>
    <property type="match status" value="1"/>
</dbReference>